<dbReference type="OrthoDB" id="2704796at2"/>
<organism evidence="1 2">
    <name type="scientific">Terribacillus halophilus</name>
    <dbReference type="NCBI Taxonomy" id="361279"/>
    <lineage>
        <taxon>Bacteria</taxon>
        <taxon>Bacillati</taxon>
        <taxon>Bacillota</taxon>
        <taxon>Bacilli</taxon>
        <taxon>Bacillales</taxon>
        <taxon>Bacillaceae</taxon>
        <taxon>Terribacillus</taxon>
    </lineage>
</organism>
<accession>A0A1G6T7E4</accession>
<protein>
    <recommendedName>
        <fullName evidence="3">DUF1433 domain-containing protein</fullName>
    </recommendedName>
</protein>
<evidence type="ECO:0000313" key="2">
    <source>
        <dbReference type="Proteomes" id="UP000198666"/>
    </source>
</evidence>
<proteinExistence type="predicted"/>
<dbReference type="Gene3D" id="3.10.450.130">
    <property type="entry name" value="folded 79 residue fragment of lin0334 like domains"/>
    <property type="match status" value="1"/>
</dbReference>
<reference evidence="2" key="1">
    <citation type="submission" date="2016-10" db="EMBL/GenBank/DDBJ databases">
        <authorList>
            <person name="Varghese N."/>
            <person name="Submissions S."/>
        </authorList>
    </citation>
    <scope>NUCLEOTIDE SEQUENCE [LARGE SCALE GENOMIC DNA]</scope>
    <source>
        <strain evidence="2">DSM 21620</strain>
    </source>
</reference>
<dbReference type="EMBL" id="FMZB01000008">
    <property type="protein sequence ID" value="SDD24893.1"/>
    <property type="molecule type" value="Genomic_DNA"/>
</dbReference>
<gene>
    <name evidence="1" type="ORF">SAMN05421663_10874</name>
</gene>
<dbReference type="STRING" id="361279.SAMN05421663_10874"/>
<dbReference type="Proteomes" id="UP000198666">
    <property type="component" value="Unassembled WGS sequence"/>
</dbReference>
<dbReference type="RefSeq" id="WP_093727911.1">
    <property type="nucleotide sequence ID" value="NZ_FMZB01000008.1"/>
</dbReference>
<sequence length="115" mass="12742">MRKTRVFAITCFICFTLIGGCLAIRGDNSYDEETIAKAEAAAKSYVENNFRNIESVELEEPYQSPMGSMKVDGTVNDGQSGFSISLNNDFTVGSMSLEEGFPEYKEACEEKSCDY</sequence>
<name>A0A1G6T7E4_9BACI</name>
<dbReference type="AlphaFoldDB" id="A0A1G6T7E4"/>
<keyword evidence="2" id="KW-1185">Reference proteome</keyword>
<evidence type="ECO:0000313" key="1">
    <source>
        <dbReference type="EMBL" id="SDD24893.1"/>
    </source>
</evidence>
<evidence type="ECO:0008006" key="3">
    <source>
        <dbReference type="Google" id="ProtNLM"/>
    </source>
</evidence>
<dbReference type="PROSITE" id="PS51257">
    <property type="entry name" value="PROKAR_LIPOPROTEIN"/>
    <property type="match status" value="1"/>
</dbReference>